<dbReference type="SUPFAM" id="SSF51197">
    <property type="entry name" value="Clavaminate synthase-like"/>
    <property type="match status" value="1"/>
</dbReference>
<feature type="domain" description="JmjC" evidence="2">
    <location>
        <begin position="282"/>
        <end position="435"/>
    </location>
</feature>
<dbReference type="InParanoid" id="K3WNU6"/>
<dbReference type="STRING" id="431595.K3WNU6"/>
<dbReference type="HOGENOM" id="CLU_016785_1_1_1"/>
<dbReference type="InterPro" id="IPR050910">
    <property type="entry name" value="JMJD6_ArgDemeth/LysHydrox"/>
</dbReference>
<evidence type="ECO:0000313" key="4">
    <source>
        <dbReference type="Proteomes" id="UP000019132"/>
    </source>
</evidence>
<dbReference type="EMBL" id="GL376635">
    <property type="status" value="NOT_ANNOTATED_CDS"/>
    <property type="molecule type" value="Genomic_DNA"/>
</dbReference>
<dbReference type="Proteomes" id="UP000019132">
    <property type="component" value="Unassembled WGS sequence"/>
</dbReference>
<dbReference type="SUPFAM" id="SSF81383">
    <property type="entry name" value="F-box domain"/>
    <property type="match status" value="1"/>
</dbReference>
<organism evidence="3 4">
    <name type="scientific">Globisporangium ultimum (strain ATCC 200006 / CBS 805.95 / DAOM BR144)</name>
    <name type="common">Pythium ultimum</name>
    <dbReference type="NCBI Taxonomy" id="431595"/>
    <lineage>
        <taxon>Eukaryota</taxon>
        <taxon>Sar</taxon>
        <taxon>Stramenopiles</taxon>
        <taxon>Oomycota</taxon>
        <taxon>Peronosporomycetes</taxon>
        <taxon>Pythiales</taxon>
        <taxon>Pythiaceae</taxon>
        <taxon>Globisporangium</taxon>
    </lineage>
</organism>
<dbReference type="InterPro" id="IPR003347">
    <property type="entry name" value="JmjC_dom"/>
</dbReference>
<evidence type="ECO:0000256" key="1">
    <source>
        <dbReference type="SAM" id="MobiDB-lite"/>
    </source>
</evidence>
<reference evidence="4" key="2">
    <citation type="submission" date="2010-04" db="EMBL/GenBank/DDBJ databases">
        <authorList>
            <person name="Buell R."/>
            <person name="Hamilton J."/>
            <person name="Hostetler J."/>
        </authorList>
    </citation>
    <scope>NUCLEOTIDE SEQUENCE [LARGE SCALE GENOMIC DNA]</scope>
    <source>
        <strain evidence="4">DAOM:BR144</strain>
    </source>
</reference>
<dbReference type="Pfam" id="PF13621">
    <property type="entry name" value="Cupin_8"/>
    <property type="match status" value="1"/>
</dbReference>
<accession>K3WNU6</accession>
<evidence type="ECO:0000313" key="3">
    <source>
        <dbReference type="EnsemblProtists" id="PYU1_T006638"/>
    </source>
</evidence>
<dbReference type="Gene3D" id="2.60.120.650">
    <property type="entry name" value="Cupin"/>
    <property type="match status" value="1"/>
</dbReference>
<evidence type="ECO:0000259" key="2">
    <source>
        <dbReference type="PROSITE" id="PS51184"/>
    </source>
</evidence>
<name>K3WNU6_GLOUD</name>
<sequence>MNWQPALATSAFRGLHDELVAYFTLFCDVDDLLALSETNSVFYVFSREEPLWMAHCLRRHGGEFTYKDNWRLTTFFPRNRPVDMPLFPTLSIRGFASDFLYRRWYRAHMSLKVFDLPDEQQDPFAKRIKKFETKDITYQEYFEQYSRIPFILKNAIGNWKATTEWTMEKLTERFPSDIKHRITHNLDFFGSGKSLKMSFADYFQYIRHQNDETPLYIFDPNFGEKAPALLEDYNVEDLKFFKEDMLKVVAQEKQAKQKSTDCAFKSEASKQLEQKTEGKSTVSQSSEKVQDVKPAVAESLRPDFRWTVIGPERTGAPWHTDPARTSAWNALVKGRKRWAIYPPDSPPPGVSTGKNGQGREHALNMTSLSWYLHVYPTLLPHQKPIEIIQEEGEVIYVPSGWWHLILNLDMTIAVTQNFVDSHNLMAFVKDLLSDQEHEALGQFQHKIKTDRPETFLVVTGI</sequence>
<dbReference type="InterPro" id="IPR041667">
    <property type="entry name" value="Cupin_8"/>
</dbReference>
<dbReference type="PROSITE" id="PS51184">
    <property type="entry name" value="JMJC"/>
    <property type="match status" value="1"/>
</dbReference>
<reference evidence="4" key="1">
    <citation type="journal article" date="2010" name="Genome Biol.">
        <title>Genome sequence of the necrotrophic plant pathogen Pythium ultimum reveals original pathogenicity mechanisms and effector repertoire.</title>
        <authorList>
            <person name="Levesque C.A."/>
            <person name="Brouwer H."/>
            <person name="Cano L."/>
            <person name="Hamilton J.P."/>
            <person name="Holt C."/>
            <person name="Huitema E."/>
            <person name="Raffaele S."/>
            <person name="Robideau G.P."/>
            <person name="Thines M."/>
            <person name="Win J."/>
            <person name="Zerillo M.M."/>
            <person name="Beakes G.W."/>
            <person name="Boore J.L."/>
            <person name="Busam D."/>
            <person name="Dumas B."/>
            <person name="Ferriera S."/>
            <person name="Fuerstenberg S.I."/>
            <person name="Gachon C.M."/>
            <person name="Gaulin E."/>
            <person name="Govers F."/>
            <person name="Grenville-Briggs L."/>
            <person name="Horner N."/>
            <person name="Hostetler J."/>
            <person name="Jiang R.H."/>
            <person name="Johnson J."/>
            <person name="Krajaejun T."/>
            <person name="Lin H."/>
            <person name="Meijer H.J."/>
            <person name="Moore B."/>
            <person name="Morris P."/>
            <person name="Phuntmart V."/>
            <person name="Puiu D."/>
            <person name="Shetty J."/>
            <person name="Stajich J.E."/>
            <person name="Tripathy S."/>
            <person name="Wawra S."/>
            <person name="van West P."/>
            <person name="Whitty B.R."/>
            <person name="Coutinho P.M."/>
            <person name="Henrissat B."/>
            <person name="Martin F."/>
            <person name="Thomas P.D."/>
            <person name="Tyler B.M."/>
            <person name="De Vries R.P."/>
            <person name="Kamoun S."/>
            <person name="Yandell M."/>
            <person name="Tisserat N."/>
            <person name="Buell C.R."/>
        </authorList>
    </citation>
    <scope>NUCLEOTIDE SEQUENCE</scope>
    <source>
        <strain evidence="4">DAOM:BR144</strain>
    </source>
</reference>
<dbReference type="AlphaFoldDB" id="K3WNU6"/>
<proteinExistence type="predicted"/>
<reference evidence="3" key="3">
    <citation type="submission" date="2015-02" db="UniProtKB">
        <authorList>
            <consortium name="EnsemblProtists"/>
        </authorList>
    </citation>
    <scope>IDENTIFICATION</scope>
    <source>
        <strain evidence="3">DAOM BR144</strain>
    </source>
</reference>
<dbReference type="eggNOG" id="KOG2130">
    <property type="taxonomic scope" value="Eukaryota"/>
</dbReference>
<dbReference type="SMART" id="SM00558">
    <property type="entry name" value="JmjC"/>
    <property type="match status" value="1"/>
</dbReference>
<dbReference type="PANTHER" id="PTHR12480:SF35">
    <property type="entry name" value="TRANSCRIPTION FACTOR JUMONJI, JMJC DOMAIN-CONTAINING PROTEIN"/>
    <property type="match status" value="1"/>
</dbReference>
<dbReference type="VEuPathDB" id="FungiDB:PYU1_G006626"/>
<protein>
    <recommendedName>
        <fullName evidence="2">JmjC domain-containing protein</fullName>
    </recommendedName>
</protein>
<dbReference type="PANTHER" id="PTHR12480">
    <property type="entry name" value="ARGININE DEMETHYLASE AND LYSYL-HYDROXYLASE JMJD"/>
    <property type="match status" value="1"/>
</dbReference>
<keyword evidence="4" id="KW-1185">Reference proteome</keyword>
<dbReference type="InterPro" id="IPR036047">
    <property type="entry name" value="F-box-like_dom_sf"/>
</dbReference>
<dbReference type="GO" id="GO:0005737">
    <property type="term" value="C:cytoplasm"/>
    <property type="evidence" value="ECO:0007669"/>
    <property type="project" value="TreeGrafter"/>
</dbReference>
<dbReference type="EnsemblProtists" id="PYU1_T006638">
    <property type="protein sequence ID" value="PYU1_T006638"/>
    <property type="gene ID" value="PYU1_G006626"/>
</dbReference>
<feature type="compositionally biased region" description="Basic and acidic residues" evidence="1">
    <location>
        <begin position="267"/>
        <end position="278"/>
    </location>
</feature>
<feature type="region of interest" description="Disordered" evidence="1">
    <location>
        <begin position="267"/>
        <end position="293"/>
    </location>
</feature>